<evidence type="ECO:0000313" key="3">
    <source>
        <dbReference type="Proteomes" id="UP000178517"/>
    </source>
</evidence>
<dbReference type="AlphaFoldDB" id="A0A1G1ZL37"/>
<organism evidence="2 3">
    <name type="scientific">Candidatus Harrisonbacteria bacterium RIFCSPLOWO2_01_FULL_40_28</name>
    <dbReference type="NCBI Taxonomy" id="1798406"/>
    <lineage>
        <taxon>Bacteria</taxon>
        <taxon>Candidatus Harrisoniibacteriota</taxon>
    </lineage>
</organism>
<reference evidence="2 3" key="1">
    <citation type="journal article" date="2016" name="Nat. Commun.">
        <title>Thousands of microbial genomes shed light on interconnected biogeochemical processes in an aquifer system.</title>
        <authorList>
            <person name="Anantharaman K."/>
            <person name="Brown C.T."/>
            <person name="Hug L.A."/>
            <person name="Sharon I."/>
            <person name="Castelle C.J."/>
            <person name="Probst A.J."/>
            <person name="Thomas B.C."/>
            <person name="Singh A."/>
            <person name="Wilkins M.J."/>
            <person name="Karaoz U."/>
            <person name="Brodie E.L."/>
            <person name="Williams K.H."/>
            <person name="Hubbard S.S."/>
            <person name="Banfield J.F."/>
        </authorList>
    </citation>
    <scope>NUCLEOTIDE SEQUENCE [LARGE SCALE GENOMIC DNA]</scope>
</reference>
<proteinExistence type="predicted"/>
<evidence type="ECO:0000313" key="2">
    <source>
        <dbReference type="EMBL" id="OGY64846.1"/>
    </source>
</evidence>
<keyword evidence="1" id="KW-0812">Transmembrane</keyword>
<sequence>MSPFTAFFTSDAFTAITSITLFILIVCGIIITFYIIAILRSFAHIMRELKEEMQRAKYTMRYIINSIKDDGFWFIRTYKTLARFYRKSKDKILKDDYEQL</sequence>
<dbReference type="EMBL" id="MHJI01000031">
    <property type="protein sequence ID" value="OGY64846.1"/>
    <property type="molecule type" value="Genomic_DNA"/>
</dbReference>
<evidence type="ECO:0000256" key="1">
    <source>
        <dbReference type="SAM" id="Phobius"/>
    </source>
</evidence>
<dbReference type="Proteomes" id="UP000178517">
    <property type="component" value="Unassembled WGS sequence"/>
</dbReference>
<name>A0A1G1ZL37_9BACT</name>
<keyword evidence="1" id="KW-1133">Transmembrane helix</keyword>
<feature type="transmembrane region" description="Helical" evidence="1">
    <location>
        <begin position="12"/>
        <end position="39"/>
    </location>
</feature>
<comment type="caution">
    <text evidence="2">The sequence shown here is derived from an EMBL/GenBank/DDBJ whole genome shotgun (WGS) entry which is preliminary data.</text>
</comment>
<keyword evidence="1" id="KW-0472">Membrane</keyword>
<protein>
    <submittedName>
        <fullName evidence="2">Uncharacterized protein</fullName>
    </submittedName>
</protein>
<gene>
    <name evidence="2" type="ORF">A3A04_01900</name>
</gene>
<dbReference type="STRING" id="1798406.A3A04_01900"/>
<accession>A0A1G1ZL37</accession>